<dbReference type="AlphaFoldDB" id="A0A0R3L9L9"/>
<evidence type="ECO:0000313" key="2">
    <source>
        <dbReference type="EMBL" id="KRR04363.1"/>
    </source>
</evidence>
<dbReference type="Proteomes" id="UP000051913">
    <property type="component" value="Unassembled WGS sequence"/>
</dbReference>
<dbReference type="EMBL" id="LLXX01000126">
    <property type="protein sequence ID" value="KRR04363.1"/>
    <property type="molecule type" value="Genomic_DNA"/>
</dbReference>
<sequence length="75" mass="8066">MLLSEAVAALRELVARARDANDRSFDDGHSVDAWKSDELGAAIERAEAVIAKAEAAIAELQSRSSPSRRIATRDS</sequence>
<evidence type="ECO:0000313" key="3">
    <source>
        <dbReference type="Proteomes" id="UP000051913"/>
    </source>
</evidence>
<feature type="coiled-coil region" evidence="1">
    <location>
        <begin position="3"/>
        <end position="63"/>
    </location>
</feature>
<organism evidence="2 3">
    <name type="scientific">Bradyrhizobium valentinum</name>
    <dbReference type="NCBI Taxonomy" id="1518501"/>
    <lineage>
        <taxon>Bacteria</taxon>
        <taxon>Pseudomonadati</taxon>
        <taxon>Pseudomonadota</taxon>
        <taxon>Alphaproteobacteria</taxon>
        <taxon>Hyphomicrobiales</taxon>
        <taxon>Nitrobacteraceae</taxon>
        <taxon>Bradyrhizobium</taxon>
    </lineage>
</organism>
<name>A0A0R3L9L9_9BRAD</name>
<protein>
    <submittedName>
        <fullName evidence="2">Uncharacterized protein</fullName>
    </submittedName>
</protein>
<reference evidence="2 3" key="1">
    <citation type="submission" date="2014-03" db="EMBL/GenBank/DDBJ databases">
        <title>Bradyrhizobium valentinum sp. nov., isolated from effective nodules of Lupinus mariae-josephae, a lupine endemic of basic-lime soils in Eastern Spain.</title>
        <authorList>
            <person name="Duran D."/>
            <person name="Rey L."/>
            <person name="Navarro A."/>
            <person name="Busquets A."/>
            <person name="Imperial J."/>
            <person name="Ruiz-Argueso T."/>
        </authorList>
    </citation>
    <scope>NUCLEOTIDE SEQUENCE [LARGE SCALE GENOMIC DNA]</scope>
    <source>
        <strain evidence="2 3">LmjM3</strain>
    </source>
</reference>
<proteinExistence type="predicted"/>
<keyword evidence="1" id="KW-0175">Coiled coil</keyword>
<evidence type="ECO:0000256" key="1">
    <source>
        <dbReference type="SAM" id="Coils"/>
    </source>
</evidence>
<keyword evidence="3" id="KW-1185">Reference proteome</keyword>
<accession>A0A0R3L9L9</accession>
<comment type="caution">
    <text evidence="2">The sequence shown here is derived from an EMBL/GenBank/DDBJ whole genome shotgun (WGS) entry which is preliminary data.</text>
</comment>
<gene>
    <name evidence="2" type="ORF">CP49_21490</name>
</gene>
<dbReference type="RefSeq" id="WP_057852264.1">
    <property type="nucleotide sequence ID" value="NZ_LLXX01000126.1"/>
</dbReference>